<dbReference type="PANTHER" id="PTHR45528">
    <property type="entry name" value="SENSOR HISTIDINE KINASE CPXA"/>
    <property type="match status" value="1"/>
</dbReference>
<feature type="transmembrane region" description="Helical" evidence="14">
    <location>
        <begin position="168"/>
        <end position="188"/>
    </location>
</feature>
<evidence type="ECO:0000259" key="15">
    <source>
        <dbReference type="PROSITE" id="PS50109"/>
    </source>
</evidence>
<keyword evidence="11 14" id="KW-1133">Transmembrane helix</keyword>
<dbReference type="EMBL" id="FQXV01000003">
    <property type="protein sequence ID" value="SHH82805.1"/>
    <property type="molecule type" value="Genomic_DNA"/>
</dbReference>
<evidence type="ECO:0000256" key="4">
    <source>
        <dbReference type="ARBA" id="ARBA00022475"/>
    </source>
</evidence>
<dbReference type="InterPro" id="IPR005467">
    <property type="entry name" value="His_kinase_dom"/>
</dbReference>
<dbReference type="InterPro" id="IPR003660">
    <property type="entry name" value="HAMP_dom"/>
</dbReference>
<keyword evidence="6" id="KW-0808">Transferase</keyword>
<dbReference type="SMART" id="SM00387">
    <property type="entry name" value="HATPase_c"/>
    <property type="match status" value="1"/>
</dbReference>
<dbReference type="SMART" id="SM00388">
    <property type="entry name" value="HisKA"/>
    <property type="match status" value="1"/>
</dbReference>
<evidence type="ECO:0000256" key="8">
    <source>
        <dbReference type="ARBA" id="ARBA00022741"/>
    </source>
</evidence>
<dbReference type="SUPFAM" id="SSF55874">
    <property type="entry name" value="ATPase domain of HSP90 chaperone/DNA topoisomerase II/histidine kinase"/>
    <property type="match status" value="1"/>
</dbReference>
<dbReference type="Pfam" id="PF00672">
    <property type="entry name" value="HAMP"/>
    <property type="match status" value="1"/>
</dbReference>
<dbReference type="GO" id="GO:0005524">
    <property type="term" value="F:ATP binding"/>
    <property type="evidence" value="ECO:0007669"/>
    <property type="project" value="UniProtKB-KW"/>
</dbReference>
<dbReference type="GO" id="GO:0005886">
    <property type="term" value="C:plasma membrane"/>
    <property type="evidence" value="ECO:0007669"/>
    <property type="project" value="UniProtKB-SubCell"/>
</dbReference>
<keyword evidence="8" id="KW-0547">Nucleotide-binding</keyword>
<dbReference type="OrthoDB" id="9786919at2"/>
<evidence type="ECO:0000259" key="16">
    <source>
        <dbReference type="PROSITE" id="PS50885"/>
    </source>
</evidence>
<dbReference type="Pfam" id="PF02518">
    <property type="entry name" value="HATPase_c"/>
    <property type="match status" value="1"/>
</dbReference>
<keyword evidence="7 14" id="KW-0812">Transmembrane</keyword>
<dbReference type="STRING" id="1123282.SAMN02745823_01078"/>
<dbReference type="Gene3D" id="1.10.287.130">
    <property type="match status" value="1"/>
</dbReference>
<keyword evidence="13 14" id="KW-0472">Membrane</keyword>
<dbReference type="InterPro" id="IPR004358">
    <property type="entry name" value="Sig_transdc_His_kin-like_C"/>
</dbReference>
<sequence>MKFWQKAYICIIVIFLIGFDITVFLLINKSYSLSMQEKYSTAENERHVIQASLQSRISGASALYREINAKNLKMYIAPYGDYYANQNIYMELYYGDDIVYSDFPYTMGARPELDIGQGEKSTIAREVDGALYYFVTGYLEEPYSNIKFVYIKNVQDLADYKAQMIRHAVIIGVVISILLSILLLFLLLRLTRPIRKLNQITEEIAGGNYQKRAQINGKDEIGEFAGNFNAMADSVQAHIQKLSDVTEERQRFIDNLAHEMSTPITAIMGFGEFLKYANYTPEEGVKAIDYIIHQSERMKSMAHKLMDLARLNNTEIAPQTIDLRDMLAYVESTLEQNIKGKHVQVEKDLQVFLIVGDKDLIESLLLNIMENALRALPDGGKIEVKTRREGDGFILSIADNGTGIAQGDIPKVFEPFYRADKSRSRAYGGAGLGLSLCKQICDLHYARMEISSQPDIGTTIAIKFSKFTILPQLRDDSEITKPYDNSASS</sequence>
<evidence type="ECO:0000256" key="3">
    <source>
        <dbReference type="ARBA" id="ARBA00012438"/>
    </source>
</evidence>
<keyword evidence="12" id="KW-0902">Two-component regulatory system</keyword>
<dbReference type="CDD" id="cd00075">
    <property type="entry name" value="HATPase"/>
    <property type="match status" value="1"/>
</dbReference>
<dbReference type="FunFam" id="3.30.565.10:FF:000006">
    <property type="entry name" value="Sensor histidine kinase WalK"/>
    <property type="match status" value="1"/>
</dbReference>
<evidence type="ECO:0000256" key="5">
    <source>
        <dbReference type="ARBA" id="ARBA00022553"/>
    </source>
</evidence>
<keyword evidence="4" id="KW-1003">Cell membrane</keyword>
<protein>
    <recommendedName>
        <fullName evidence="3">histidine kinase</fullName>
        <ecNumber evidence="3">2.7.13.3</ecNumber>
    </recommendedName>
</protein>
<reference evidence="17 18" key="1">
    <citation type="submission" date="2016-11" db="EMBL/GenBank/DDBJ databases">
        <authorList>
            <person name="Jaros S."/>
            <person name="Januszkiewicz K."/>
            <person name="Wedrychowicz H."/>
        </authorList>
    </citation>
    <scope>NUCLEOTIDE SEQUENCE [LARGE SCALE GENOMIC DNA]</scope>
    <source>
        <strain evidence="17 18">DSM 10068</strain>
    </source>
</reference>
<dbReference type="InterPro" id="IPR036097">
    <property type="entry name" value="HisK_dim/P_sf"/>
</dbReference>
<dbReference type="InterPro" id="IPR036890">
    <property type="entry name" value="HATPase_C_sf"/>
</dbReference>
<evidence type="ECO:0000313" key="18">
    <source>
        <dbReference type="Proteomes" id="UP000183995"/>
    </source>
</evidence>
<evidence type="ECO:0000256" key="12">
    <source>
        <dbReference type="ARBA" id="ARBA00023012"/>
    </source>
</evidence>
<dbReference type="RefSeq" id="WP_073076639.1">
    <property type="nucleotide sequence ID" value="NZ_FQXV01000003.1"/>
</dbReference>
<dbReference type="SMART" id="SM00304">
    <property type="entry name" value="HAMP"/>
    <property type="match status" value="1"/>
</dbReference>
<keyword evidence="10" id="KW-0067">ATP-binding</keyword>
<organism evidence="17 18">
    <name type="scientific">Sporobacter termitidis DSM 10068</name>
    <dbReference type="NCBI Taxonomy" id="1123282"/>
    <lineage>
        <taxon>Bacteria</taxon>
        <taxon>Bacillati</taxon>
        <taxon>Bacillota</taxon>
        <taxon>Clostridia</taxon>
        <taxon>Eubacteriales</taxon>
        <taxon>Oscillospiraceae</taxon>
        <taxon>Sporobacter</taxon>
    </lineage>
</organism>
<evidence type="ECO:0000256" key="1">
    <source>
        <dbReference type="ARBA" id="ARBA00000085"/>
    </source>
</evidence>
<dbReference type="Gene3D" id="6.10.340.10">
    <property type="match status" value="1"/>
</dbReference>
<accession>A0A1M5W5R2</accession>
<dbReference type="CDD" id="cd00082">
    <property type="entry name" value="HisKA"/>
    <property type="match status" value="1"/>
</dbReference>
<feature type="domain" description="Histidine kinase" evidence="15">
    <location>
        <begin position="255"/>
        <end position="468"/>
    </location>
</feature>
<proteinExistence type="predicted"/>
<comment type="subcellular location">
    <subcellularLocation>
        <location evidence="2">Cell membrane</location>
        <topology evidence="2">Multi-pass membrane protein</topology>
    </subcellularLocation>
</comment>
<keyword evidence="5" id="KW-0597">Phosphoprotein</keyword>
<dbReference type="InterPro" id="IPR003594">
    <property type="entry name" value="HATPase_dom"/>
</dbReference>
<evidence type="ECO:0000256" key="9">
    <source>
        <dbReference type="ARBA" id="ARBA00022777"/>
    </source>
</evidence>
<dbReference type="SUPFAM" id="SSF158472">
    <property type="entry name" value="HAMP domain-like"/>
    <property type="match status" value="1"/>
</dbReference>
<gene>
    <name evidence="17" type="ORF">SAMN02745823_01078</name>
</gene>
<keyword evidence="9 17" id="KW-0418">Kinase</keyword>
<dbReference type="Proteomes" id="UP000183995">
    <property type="component" value="Unassembled WGS sequence"/>
</dbReference>
<dbReference type="PROSITE" id="PS50885">
    <property type="entry name" value="HAMP"/>
    <property type="match status" value="1"/>
</dbReference>
<evidence type="ECO:0000256" key="2">
    <source>
        <dbReference type="ARBA" id="ARBA00004651"/>
    </source>
</evidence>
<dbReference type="PROSITE" id="PS50109">
    <property type="entry name" value="HIS_KIN"/>
    <property type="match status" value="1"/>
</dbReference>
<dbReference type="InterPro" id="IPR050398">
    <property type="entry name" value="HssS/ArlS-like"/>
</dbReference>
<comment type="catalytic activity">
    <reaction evidence="1">
        <text>ATP + protein L-histidine = ADP + protein N-phospho-L-histidine.</text>
        <dbReference type="EC" id="2.7.13.3"/>
    </reaction>
</comment>
<evidence type="ECO:0000256" key="13">
    <source>
        <dbReference type="ARBA" id="ARBA00023136"/>
    </source>
</evidence>
<dbReference type="AlphaFoldDB" id="A0A1M5W5R2"/>
<dbReference type="Pfam" id="PF00512">
    <property type="entry name" value="HisKA"/>
    <property type="match status" value="1"/>
</dbReference>
<evidence type="ECO:0000256" key="6">
    <source>
        <dbReference type="ARBA" id="ARBA00022679"/>
    </source>
</evidence>
<keyword evidence="18" id="KW-1185">Reference proteome</keyword>
<dbReference type="EC" id="2.7.13.3" evidence="3"/>
<evidence type="ECO:0000256" key="11">
    <source>
        <dbReference type="ARBA" id="ARBA00022989"/>
    </source>
</evidence>
<feature type="transmembrane region" description="Helical" evidence="14">
    <location>
        <begin position="6"/>
        <end position="27"/>
    </location>
</feature>
<dbReference type="CDD" id="cd06225">
    <property type="entry name" value="HAMP"/>
    <property type="match status" value="1"/>
</dbReference>
<evidence type="ECO:0000256" key="14">
    <source>
        <dbReference type="SAM" id="Phobius"/>
    </source>
</evidence>
<dbReference type="PANTHER" id="PTHR45528:SF1">
    <property type="entry name" value="SENSOR HISTIDINE KINASE CPXA"/>
    <property type="match status" value="1"/>
</dbReference>
<evidence type="ECO:0000313" key="17">
    <source>
        <dbReference type="EMBL" id="SHH82805.1"/>
    </source>
</evidence>
<dbReference type="PRINTS" id="PR00344">
    <property type="entry name" value="BCTRLSENSOR"/>
</dbReference>
<name>A0A1M5W5R2_9FIRM</name>
<evidence type="ECO:0000256" key="10">
    <source>
        <dbReference type="ARBA" id="ARBA00022840"/>
    </source>
</evidence>
<dbReference type="SUPFAM" id="SSF47384">
    <property type="entry name" value="Homodimeric domain of signal transducing histidine kinase"/>
    <property type="match status" value="1"/>
</dbReference>
<dbReference type="GO" id="GO:0000155">
    <property type="term" value="F:phosphorelay sensor kinase activity"/>
    <property type="evidence" value="ECO:0007669"/>
    <property type="project" value="InterPro"/>
</dbReference>
<evidence type="ECO:0000256" key="7">
    <source>
        <dbReference type="ARBA" id="ARBA00022692"/>
    </source>
</evidence>
<dbReference type="Gene3D" id="3.30.565.10">
    <property type="entry name" value="Histidine kinase-like ATPase, C-terminal domain"/>
    <property type="match status" value="1"/>
</dbReference>
<dbReference type="InterPro" id="IPR003661">
    <property type="entry name" value="HisK_dim/P_dom"/>
</dbReference>
<feature type="domain" description="HAMP" evidence="16">
    <location>
        <begin position="188"/>
        <end position="240"/>
    </location>
</feature>